<dbReference type="EMBL" id="JRVC01000013">
    <property type="protein sequence ID" value="KHS45255.1"/>
    <property type="molecule type" value="Genomic_DNA"/>
</dbReference>
<gene>
    <name evidence="7" type="ORF">NJ75_02844</name>
</gene>
<evidence type="ECO:0000256" key="2">
    <source>
        <dbReference type="ARBA" id="ARBA00023015"/>
    </source>
</evidence>
<dbReference type="InterPro" id="IPR013249">
    <property type="entry name" value="RNA_pol_sigma70_r4_t2"/>
</dbReference>
<dbReference type="GO" id="GO:0003677">
    <property type="term" value="F:DNA binding"/>
    <property type="evidence" value="ECO:0007669"/>
    <property type="project" value="InterPro"/>
</dbReference>
<feature type="domain" description="RNA polymerase sigma factor 70 region 4 type 2" evidence="6">
    <location>
        <begin position="89"/>
        <end position="140"/>
    </location>
</feature>
<dbReference type="InterPro" id="IPR013324">
    <property type="entry name" value="RNA_pol_sigma_r3/r4-like"/>
</dbReference>
<comment type="similarity">
    <text evidence="1">Belongs to the sigma-70 factor family. ECF subfamily.</text>
</comment>
<dbReference type="InterPro" id="IPR014284">
    <property type="entry name" value="RNA_pol_sigma-70_dom"/>
</dbReference>
<dbReference type="PANTHER" id="PTHR43133">
    <property type="entry name" value="RNA POLYMERASE ECF-TYPE SIGMA FACTO"/>
    <property type="match status" value="1"/>
</dbReference>
<dbReference type="Proteomes" id="UP000031338">
    <property type="component" value="Unassembled WGS sequence"/>
</dbReference>
<dbReference type="Pfam" id="PF08281">
    <property type="entry name" value="Sigma70_r4_2"/>
    <property type="match status" value="1"/>
</dbReference>
<proteinExistence type="inferred from homology"/>
<dbReference type="InterPro" id="IPR039425">
    <property type="entry name" value="RNA_pol_sigma-70-like"/>
</dbReference>
<evidence type="ECO:0000256" key="4">
    <source>
        <dbReference type="ARBA" id="ARBA00023163"/>
    </source>
</evidence>
<dbReference type="Pfam" id="PF04542">
    <property type="entry name" value="Sigma70_r2"/>
    <property type="match status" value="1"/>
</dbReference>
<dbReference type="CDD" id="cd06171">
    <property type="entry name" value="Sigma70_r4"/>
    <property type="match status" value="1"/>
</dbReference>
<name>A0A0B8ZG30_9SPHN</name>
<accession>A0A0B8ZG30</accession>
<sequence length="148" mass="16747">MKRYFDWKAGPDASADLVQDVFVRALGKSQGERLENPAGYLWRIAQNLLIDTLRVRKRRGPQVQFDEAQHSPDLADQAALLEAAQLQLRYETALAALPTRTRDIFLMHRVDELTYQEIALATGLTPAGVEYHMSKALAHLAKRLAVHR</sequence>
<comment type="caution">
    <text evidence="7">The sequence shown here is derived from an EMBL/GenBank/DDBJ whole genome shotgun (WGS) entry which is preliminary data.</text>
</comment>
<dbReference type="InterPro" id="IPR013325">
    <property type="entry name" value="RNA_pol_sigma_r2"/>
</dbReference>
<keyword evidence="8" id="KW-1185">Reference proteome</keyword>
<evidence type="ECO:0000259" key="5">
    <source>
        <dbReference type="Pfam" id="PF04542"/>
    </source>
</evidence>
<dbReference type="SUPFAM" id="SSF88946">
    <property type="entry name" value="Sigma2 domain of RNA polymerase sigma factors"/>
    <property type="match status" value="1"/>
</dbReference>
<dbReference type="InterPro" id="IPR036388">
    <property type="entry name" value="WH-like_DNA-bd_sf"/>
</dbReference>
<dbReference type="STRING" id="48936.NJ75_02844"/>
<keyword evidence="4" id="KW-0804">Transcription</keyword>
<dbReference type="SUPFAM" id="SSF88659">
    <property type="entry name" value="Sigma3 and sigma4 domains of RNA polymerase sigma factors"/>
    <property type="match status" value="1"/>
</dbReference>
<organism evidence="7 8">
    <name type="scientific">Novosphingobium subterraneum</name>
    <dbReference type="NCBI Taxonomy" id="48936"/>
    <lineage>
        <taxon>Bacteria</taxon>
        <taxon>Pseudomonadati</taxon>
        <taxon>Pseudomonadota</taxon>
        <taxon>Alphaproteobacteria</taxon>
        <taxon>Sphingomonadales</taxon>
        <taxon>Sphingomonadaceae</taxon>
        <taxon>Novosphingobium</taxon>
    </lineage>
</organism>
<evidence type="ECO:0000313" key="7">
    <source>
        <dbReference type="EMBL" id="KHS45255.1"/>
    </source>
</evidence>
<dbReference type="NCBIfam" id="TIGR02937">
    <property type="entry name" value="sigma70-ECF"/>
    <property type="match status" value="1"/>
</dbReference>
<evidence type="ECO:0000313" key="8">
    <source>
        <dbReference type="Proteomes" id="UP000031338"/>
    </source>
</evidence>
<feature type="domain" description="RNA polymerase sigma-70 region 2" evidence="5">
    <location>
        <begin position="12"/>
        <end position="59"/>
    </location>
</feature>
<dbReference type="Gene3D" id="1.10.1740.10">
    <property type="match status" value="1"/>
</dbReference>
<keyword evidence="2" id="KW-0805">Transcription regulation</keyword>
<dbReference type="GO" id="GO:0006352">
    <property type="term" value="P:DNA-templated transcription initiation"/>
    <property type="evidence" value="ECO:0007669"/>
    <property type="project" value="InterPro"/>
</dbReference>
<dbReference type="InterPro" id="IPR007627">
    <property type="entry name" value="RNA_pol_sigma70_r2"/>
</dbReference>
<dbReference type="GO" id="GO:0016987">
    <property type="term" value="F:sigma factor activity"/>
    <property type="evidence" value="ECO:0007669"/>
    <property type="project" value="UniProtKB-KW"/>
</dbReference>
<dbReference type="Gene3D" id="1.10.10.10">
    <property type="entry name" value="Winged helix-like DNA-binding domain superfamily/Winged helix DNA-binding domain"/>
    <property type="match status" value="1"/>
</dbReference>
<protein>
    <submittedName>
        <fullName evidence="7">ECF subfamily RNA polymerase sigma-24 factor</fullName>
    </submittedName>
</protein>
<keyword evidence="3" id="KW-0731">Sigma factor</keyword>
<dbReference type="PATRIC" id="fig|48936.3.peg.2858"/>
<evidence type="ECO:0000256" key="1">
    <source>
        <dbReference type="ARBA" id="ARBA00010641"/>
    </source>
</evidence>
<evidence type="ECO:0000256" key="3">
    <source>
        <dbReference type="ARBA" id="ARBA00023082"/>
    </source>
</evidence>
<reference evidence="7 8" key="1">
    <citation type="submission" date="2014-10" db="EMBL/GenBank/DDBJ databases">
        <title>Draft genome sequence of Novosphingobium subterraneum DSM 12447.</title>
        <authorList>
            <person name="Gan H.M."/>
            <person name="Gan H.Y."/>
            <person name="Savka M.A."/>
        </authorList>
    </citation>
    <scope>NUCLEOTIDE SEQUENCE [LARGE SCALE GENOMIC DNA]</scope>
    <source>
        <strain evidence="7 8">DSM 12447</strain>
    </source>
</reference>
<dbReference type="AlphaFoldDB" id="A0A0B8ZG30"/>
<evidence type="ECO:0000259" key="6">
    <source>
        <dbReference type="Pfam" id="PF08281"/>
    </source>
</evidence>
<dbReference type="PANTHER" id="PTHR43133:SF63">
    <property type="entry name" value="RNA POLYMERASE SIGMA FACTOR FECI-RELATED"/>
    <property type="match status" value="1"/>
</dbReference>